<protein>
    <submittedName>
        <fullName evidence="1">Uncharacterized protein</fullName>
    </submittedName>
</protein>
<dbReference type="EMBL" id="MU003525">
    <property type="protein sequence ID" value="KAF2466229.1"/>
    <property type="molecule type" value="Genomic_DNA"/>
</dbReference>
<evidence type="ECO:0000313" key="2">
    <source>
        <dbReference type="Proteomes" id="UP000799755"/>
    </source>
</evidence>
<reference evidence="1" key="1">
    <citation type="journal article" date="2020" name="Stud. Mycol.">
        <title>101 Dothideomycetes genomes: a test case for predicting lifestyles and emergence of pathogens.</title>
        <authorList>
            <person name="Haridas S."/>
            <person name="Albert R."/>
            <person name="Binder M."/>
            <person name="Bloem J."/>
            <person name="Labutti K."/>
            <person name="Salamov A."/>
            <person name="Andreopoulos B."/>
            <person name="Baker S."/>
            <person name="Barry K."/>
            <person name="Bills G."/>
            <person name="Bluhm B."/>
            <person name="Cannon C."/>
            <person name="Castanera R."/>
            <person name="Culley D."/>
            <person name="Daum C."/>
            <person name="Ezra D."/>
            <person name="Gonzalez J."/>
            <person name="Henrissat B."/>
            <person name="Kuo A."/>
            <person name="Liang C."/>
            <person name="Lipzen A."/>
            <person name="Lutzoni F."/>
            <person name="Magnuson J."/>
            <person name="Mondo S."/>
            <person name="Nolan M."/>
            <person name="Ohm R."/>
            <person name="Pangilinan J."/>
            <person name="Park H.-J."/>
            <person name="Ramirez L."/>
            <person name="Alfaro M."/>
            <person name="Sun H."/>
            <person name="Tritt A."/>
            <person name="Yoshinaga Y."/>
            <person name="Zwiers L.-H."/>
            <person name="Turgeon B."/>
            <person name="Goodwin S."/>
            <person name="Spatafora J."/>
            <person name="Crous P."/>
            <person name="Grigoriev I."/>
        </authorList>
    </citation>
    <scope>NUCLEOTIDE SEQUENCE</scope>
    <source>
        <strain evidence="1">ATCC 200398</strain>
    </source>
</reference>
<dbReference type="Proteomes" id="UP000799755">
    <property type="component" value="Unassembled WGS sequence"/>
</dbReference>
<comment type="caution">
    <text evidence="1">The sequence shown here is derived from an EMBL/GenBank/DDBJ whole genome shotgun (WGS) entry which is preliminary data.</text>
</comment>
<name>A0ACB6QGT7_9PLEO</name>
<keyword evidence="2" id="KW-1185">Reference proteome</keyword>
<sequence length="208" mass="24015">MPKDANILSVESWRKVEDYVLATNSDVVHELTFSKRQQCRPWFWPPLVTLKTAPRETKLYDKGGQAEEAQQPILGFRHGITSVGVDASHKRMKHYAKLNDLAFSTGKRIPESLLYNRYQYQISSRSLFNGYNTLRPMNSSLIPPDSKLELGFANGTLPEHGTICEPDMKVFKFLKQILVSHWERGAWCRRLEKRTKRGLLVRAVIVRK</sequence>
<proteinExistence type="predicted"/>
<accession>A0ACB6QGT7</accession>
<evidence type="ECO:0000313" key="1">
    <source>
        <dbReference type="EMBL" id="KAF2466229.1"/>
    </source>
</evidence>
<gene>
    <name evidence="1" type="ORF">BDR25DRAFT_359596</name>
</gene>
<organism evidence="1 2">
    <name type="scientific">Lindgomyces ingoldianus</name>
    <dbReference type="NCBI Taxonomy" id="673940"/>
    <lineage>
        <taxon>Eukaryota</taxon>
        <taxon>Fungi</taxon>
        <taxon>Dikarya</taxon>
        <taxon>Ascomycota</taxon>
        <taxon>Pezizomycotina</taxon>
        <taxon>Dothideomycetes</taxon>
        <taxon>Pleosporomycetidae</taxon>
        <taxon>Pleosporales</taxon>
        <taxon>Lindgomycetaceae</taxon>
        <taxon>Lindgomyces</taxon>
    </lineage>
</organism>